<keyword evidence="1" id="KW-0472">Membrane</keyword>
<keyword evidence="1" id="KW-0812">Transmembrane</keyword>
<reference evidence="2" key="1">
    <citation type="journal article" date="2020" name="New Phytol.">
        <title>Comparative genomics reveals dynamic genome evolution in host specialist ectomycorrhizal fungi.</title>
        <authorList>
            <person name="Lofgren L.A."/>
            <person name="Nguyen N.H."/>
            <person name="Vilgalys R."/>
            <person name="Ruytinx J."/>
            <person name="Liao H.L."/>
            <person name="Branco S."/>
            <person name="Kuo A."/>
            <person name="LaButti K."/>
            <person name="Lipzen A."/>
            <person name="Andreopoulos W."/>
            <person name="Pangilinan J."/>
            <person name="Riley R."/>
            <person name="Hundley H."/>
            <person name="Na H."/>
            <person name="Barry K."/>
            <person name="Grigoriev I.V."/>
            <person name="Stajich J.E."/>
            <person name="Kennedy P.G."/>
        </authorList>
    </citation>
    <scope>NUCLEOTIDE SEQUENCE</scope>
    <source>
        <strain evidence="2">FC203</strain>
    </source>
</reference>
<feature type="transmembrane region" description="Helical" evidence="1">
    <location>
        <begin position="39"/>
        <end position="61"/>
    </location>
</feature>
<evidence type="ECO:0000313" key="2">
    <source>
        <dbReference type="EMBL" id="KAG1897266.1"/>
    </source>
</evidence>
<evidence type="ECO:0000313" key="3">
    <source>
        <dbReference type="Proteomes" id="UP001195769"/>
    </source>
</evidence>
<evidence type="ECO:0000256" key="1">
    <source>
        <dbReference type="SAM" id="Phobius"/>
    </source>
</evidence>
<dbReference type="EMBL" id="JABBWK010000048">
    <property type="protein sequence ID" value="KAG1897266.1"/>
    <property type="molecule type" value="Genomic_DNA"/>
</dbReference>
<dbReference type="AlphaFoldDB" id="A0AAD4HIC3"/>
<name>A0AAD4HIC3_9AGAM</name>
<keyword evidence="1" id="KW-1133">Transmembrane helix</keyword>
<organism evidence="2 3">
    <name type="scientific">Suillus fuscotomentosus</name>
    <dbReference type="NCBI Taxonomy" id="1912939"/>
    <lineage>
        <taxon>Eukaryota</taxon>
        <taxon>Fungi</taxon>
        <taxon>Dikarya</taxon>
        <taxon>Basidiomycota</taxon>
        <taxon>Agaricomycotina</taxon>
        <taxon>Agaricomycetes</taxon>
        <taxon>Agaricomycetidae</taxon>
        <taxon>Boletales</taxon>
        <taxon>Suillineae</taxon>
        <taxon>Suillaceae</taxon>
        <taxon>Suillus</taxon>
    </lineage>
</organism>
<proteinExistence type="predicted"/>
<protein>
    <submittedName>
        <fullName evidence="2">Uncharacterized protein</fullName>
    </submittedName>
</protein>
<comment type="caution">
    <text evidence="2">The sequence shown here is derived from an EMBL/GenBank/DDBJ whole genome shotgun (WGS) entry which is preliminary data.</text>
</comment>
<keyword evidence="3" id="KW-1185">Reference proteome</keyword>
<gene>
    <name evidence="2" type="ORF">F5891DRAFT_1149741</name>
</gene>
<dbReference type="Proteomes" id="UP001195769">
    <property type="component" value="Unassembled WGS sequence"/>
</dbReference>
<dbReference type="RefSeq" id="XP_041222842.1">
    <property type="nucleotide sequence ID" value="XM_041365106.1"/>
</dbReference>
<accession>A0AAD4HIC3</accession>
<dbReference type="GeneID" id="64659404"/>
<sequence length="71" mass="8720">MYYIIYRFGRQWYLHPVCQGCWGSQHLVRISSTQLHFRYLSVVHIRALIFFCNSLQILHVYRVHLDTWSMM</sequence>